<dbReference type="Pfam" id="PF00291">
    <property type="entry name" value="PALP"/>
    <property type="match status" value="1"/>
</dbReference>
<sequence>AEEILAKTPNAYILQQFENPANPKVHYETTGPEIWKGTEGKVDAFVSGI</sequence>
<dbReference type="Gene3D" id="3.40.50.1100">
    <property type="match status" value="2"/>
</dbReference>
<reference evidence="2 3" key="1">
    <citation type="journal article" date="2018" name="Front. Plant Sci.">
        <title>Red Clover (Trifolium pratense) and Zigzag Clover (T. medium) - A Picture of Genomic Similarities and Differences.</title>
        <authorList>
            <person name="Dluhosova J."/>
            <person name="Istvanek J."/>
            <person name="Nedelnik J."/>
            <person name="Repkova J."/>
        </authorList>
    </citation>
    <scope>NUCLEOTIDE SEQUENCE [LARGE SCALE GENOMIC DNA]</scope>
    <source>
        <strain evidence="3">cv. 10/8</strain>
        <tissue evidence="2">Leaf</tissue>
    </source>
</reference>
<evidence type="ECO:0000313" key="3">
    <source>
        <dbReference type="Proteomes" id="UP000265520"/>
    </source>
</evidence>
<dbReference type="InterPro" id="IPR001926">
    <property type="entry name" value="TrpB-like_PALP"/>
</dbReference>
<protein>
    <submittedName>
        <fullName evidence="2">Cysteine synthase</fullName>
    </submittedName>
</protein>
<feature type="non-terminal residue" evidence="2">
    <location>
        <position position="49"/>
    </location>
</feature>
<dbReference type="AlphaFoldDB" id="A0A392U8B5"/>
<dbReference type="InterPro" id="IPR050214">
    <property type="entry name" value="Cys_Synth/Cystath_Beta-Synth"/>
</dbReference>
<feature type="non-terminal residue" evidence="2">
    <location>
        <position position="1"/>
    </location>
</feature>
<dbReference type="InterPro" id="IPR036052">
    <property type="entry name" value="TrpB-like_PALP_sf"/>
</dbReference>
<accession>A0A392U8B5</accession>
<feature type="domain" description="Tryptophan synthase beta chain-like PALP" evidence="1">
    <location>
        <begin position="2"/>
        <end position="48"/>
    </location>
</feature>
<dbReference type="EMBL" id="LXQA010739839">
    <property type="protein sequence ID" value="MCI68626.1"/>
    <property type="molecule type" value="Genomic_DNA"/>
</dbReference>
<dbReference type="Proteomes" id="UP000265520">
    <property type="component" value="Unassembled WGS sequence"/>
</dbReference>
<comment type="caution">
    <text evidence="2">The sequence shown here is derived from an EMBL/GenBank/DDBJ whole genome shotgun (WGS) entry which is preliminary data.</text>
</comment>
<dbReference type="PANTHER" id="PTHR10314">
    <property type="entry name" value="CYSTATHIONINE BETA-SYNTHASE"/>
    <property type="match status" value="1"/>
</dbReference>
<proteinExistence type="predicted"/>
<evidence type="ECO:0000313" key="2">
    <source>
        <dbReference type="EMBL" id="MCI68626.1"/>
    </source>
</evidence>
<organism evidence="2 3">
    <name type="scientific">Trifolium medium</name>
    <dbReference type="NCBI Taxonomy" id="97028"/>
    <lineage>
        <taxon>Eukaryota</taxon>
        <taxon>Viridiplantae</taxon>
        <taxon>Streptophyta</taxon>
        <taxon>Embryophyta</taxon>
        <taxon>Tracheophyta</taxon>
        <taxon>Spermatophyta</taxon>
        <taxon>Magnoliopsida</taxon>
        <taxon>eudicotyledons</taxon>
        <taxon>Gunneridae</taxon>
        <taxon>Pentapetalae</taxon>
        <taxon>rosids</taxon>
        <taxon>fabids</taxon>
        <taxon>Fabales</taxon>
        <taxon>Fabaceae</taxon>
        <taxon>Papilionoideae</taxon>
        <taxon>50 kb inversion clade</taxon>
        <taxon>NPAAA clade</taxon>
        <taxon>Hologalegina</taxon>
        <taxon>IRL clade</taxon>
        <taxon>Trifolieae</taxon>
        <taxon>Trifolium</taxon>
    </lineage>
</organism>
<dbReference type="SUPFAM" id="SSF53686">
    <property type="entry name" value="Tryptophan synthase beta subunit-like PLP-dependent enzymes"/>
    <property type="match status" value="1"/>
</dbReference>
<name>A0A392U8B5_9FABA</name>
<evidence type="ECO:0000259" key="1">
    <source>
        <dbReference type="Pfam" id="PF00291"/>
    </source>
</evidence>
<keyword evidence="3" id="KW-1185">Reference proteome</keyword>